<comment type="similarity">
    <text evidence="2">Belongs to the ABC transporter superfamily. ABCC family. Conjugate transporter (TC 3.A.1.208) subfamily.</text>
</comment>
<evidence type="ECO:0000256" key="10">
    <source>
        <dbReference type="SAM" id="Phobius"/>
    </source>
</evidence>
<feature type="transmembrane region" description="Helical" evidence="10">
    <location>
        <begin position="775"/>
        <end position="796"/>
    </location>
</feature>
<dbReference type="GO" id="GO:0140359">
    <property type="term" value="F:ABC-type transporter activity"/>
    <property type="evidence" value="ECO:0007669"/>
    <property type="project" value="InterPro"/>
</dbReference>
<feature type="transmembrane region" description="Helical" evidence="10">
    <location>
        <begin position="1307"/>
        <end position="1330"/>
    </location>
</feature>
<dbReference type="PANTHER" id="PTHR24223:SF456">
    <property type="entry name" value="MULTIDRUG RESISTANCE-ASSOCIATED PROTEIN LETHAL(2)03659"/>
    <property type="match status" value="1"/>
</dbReference>
<feature type="transmembrane region" description="Helical" evidence="10">
    <location>
        <begin position="1342"/>
        <end position="1362"/>
    </location>
</feature>
<feature type="domain" description="ABC transporter" evidence="11">
    <location>
        <begin position="1403"/>
        <end position="1626"/>
    </location>
</feature>
<dbReference type="FunFam" id="3.40.50.300:FF:000482">
    <property type="entry name" value="Multidrug resistance-associated protein member 4"/>
    <property type="match status" value="1"/>
</dbReference>
<feature type="transmembrane region" description="Helical" evidence="10">
    <location>
        <begin position="197"/>
        <end position="218"/>
    </location>
</feature>
<keyword evidence="3" id="KW-0813">Transport</keyword>
<gene>
    <name evidence="13" type="ORF">L9F63_015137</name>
</gene>
<protein>
    <submittedName>
        <fullName evidence="13">Uncharacterized protein</fullName>
    </submittedName>
</protein>
<feature type="transmembrane region" description="Helical" evidence="10">
    <location>
        <begin position="343"/>
        <end position="363"/>
    </location>
</feature>
<comment type="caution">
    <text evidence="13">The sequence shown here is derived from an EMBL/GenBank/DDBJ whole genome shotgun (WGS) entry which is preliminary data.</text>
</comment>
<dbReference type="PANTHER" id="PTHR24223">
    <property type="entry name" value="ATP-BINDING CASSETTE SUB-FAMILY C"/>
    <property type="match status" value="1"/>
</dbReference>
<dbReference type="Pfam" id="PF00005">
    <property type="entry name" value="ABC_tran"/>
    <property type="match status" value="2"/>
</dbReference>
<dbReference type="InterPro" id="IPR050173">
    <property type="entry name" value="ABC_transporter_C-like"/>
</dbReference>
<dbReference type="SUPFAM" id="SSF90123">
    <property type="entry name" value="ABC transporter transmembrane region"/>
    <property type="match status" value="3"/>
</dbReference>
<dbReference type="InterPro" id="IPR003593">
    <property type="entry name" value="AAA+_ATPase"/>
</dbReference>
<reference evidence="13" key="2">
    <citation type="submission" date="2023-05" db="EMBL/GenBank/DDBJ databases">
        <authorList>
            <person name="Fouks B."/>
        </authorList>
    </citation>
    <scope>NUCLEOTIDE SEQUENCE</scope>
    <source>
        <strain evidence="13">Stay&amp;Tobe</strain>
        <tissue evidence="13">Testes</tissue>
    </source>
</reference>
<keyword evidence="5" id="KW-0547">Nucleotide-binding</keyword>
<feature type="transmembrane region" description="Helical" evidence="10">
    <location>
        <begin position="692"/>
        <end position="710"/>
    </location>
</feature>
<evidence type="ECO:0000256" key="4">
    <source>
        <dbReference type="ARBA" id="ARBA00022692"/>
    </source>
</evidence>
<reference evidence="13" key="1">
    <citation type="journal article" date="2023" name="IScience">
        <title>Live-bearing cockroach genome reveals convergent evolutionary mechanisms linked to viviparity in insects and beyond.</title>
        <authorList>
            <person name="Fouks B."/>
            <person name="Harrison M.C."/>
            <person name="Mikhailova A.A."/>
            <person name="Marchal E."/>
            <person name="English S."/>
            <person name="Carruthers M."/>
            <person name="Jennings E.C."/>
            <person name="Chiamaka E.L."/>
            <person name="Frigard R.A."/>
            <person name="Pippel M."/>
            <person name="Attardo G.M."/>
            <person name="Benoit J.B."/>
            <person name="Bornberg-Bauer E."/>
            <person name="Tobe S.S."/>
        </authorList>
    </citation>
    <scope>NUCLEOTIDE SEQUENCE</scope>
    <source>
        <strain evidence="13">Stay&amp;Tobe</strain>
    </source>
</reference>
<evidence type="ECO:0000256" key="5">
    <source>
        <dbReference type="ARBA" id="ARBA00022741"/>
    </source>
</evidence>
<dbReference type="FunFam" id="3.40.50.300:FF:000163">
    <property type="entry name" value="Multidrug resistance-associated protein member 4"/>
    <property type="match status" value="1"/>
</dbReference>
<sequence length="1751" mass="197788">RKQDKPNPRESANFLSVLSFWWTIDLFKRGYRKNLAEEDLYNPLTTDKSDYLGDRLDVKWEQQVKKKKPSLLKAIASAFKWEYAILGLCHAINDIGIRLTQPFLLGKLLEYFKPESDMEKEEAYLYAGGLVLLSIFSMLMFNHFTVGAFHVGMRVRAACCSIIYRKSLRLSRTALGETASGKVVNLLSNDVSRFDMVSIFIHAMWTAPLAACIILYLLWSSAGFSALIGIGIVFLIVPIQVYTGKLTSIYRRKTAIRTDERVRLMDEIISGIQVIKMYAWEKPFAYLVSLARKAELDVVIKTSYIRGLFMTFQITTIRLAMYGTLISLVFFGNSLTADKVFVYQSYFTTLAFSMSMQFVRGVAEIAETLVSIKRLEEYLMLEEFEEIHSPQIDTGSSDNTLKQINLKAKRGALIAIIGQVGSETDFKQFPYGDLTLVGERDDPLSAVDTHVDLIIIMNDGAIEIQGTFQDLVGKSSEILSEDKPESEREANGQIHTLLRQISRLSTRTSSKGTLKHSVYIEYFTSGANLCVMFILILMFLTAQTAASVTDWWLSYWTTQEEYRAYYENKISLETDNEEAKEILGGLLGQYTYIYIYTGIVSLLFIVTITRSFIFYKICMICSSELHKSMFNSVIRTCMHFFDTNPSGRIMNRFSKDMGSVDELLPKAVLDASQIVLMMIGNIVVTVTVNPYFLIPIVVMGAFFFWVRVIYLKTSKNVKRLEGIAKSPVFTYLNATLQGLTTIRAYGAQGILREEFDKHQDFHSSAWYMYITTSQAFGFSLDTMCVIYITLVTFSFLVLEQAFGGGSVGLAITQSMGLIGMMQWGMRQSAEVANQMMSVERVVEYRNLKEEPLLEAPADKPPLKKWPSEGRVDFIKVYLRYGEPYNPSVLKNLNFTIHPKEKVGIVGRTGAGKSSLIAALFRLANIEGEIRIDGIDTGTIGLHDVRKHVSIIPQDPVLFSGTLRRNLDPFDLYPDYMLWHALEQVELKESINDNLGLEMQVAERGSNFSVGQRQLVCLARAILRNNKILMLDEATANVDPQTDALIQKTIRTKFSECTVLTVAHRLNTIMDSDKEDDKRNTAFTTIDKTIYNILSFWWTIDLFKKGKLLEYFKPESDMEKEEAYLYAGGLVLLSIFSMLMINHFTLGAFHVGMRVRAACCSIIYRKSLRLSRTALGETASGKVVNLLSNDVSRFDMVSIFIHAMWTAPLSACIILYLLWSSAGFSALIGIGIVFLIVPTQVYTGKLTSIYRRKTAIRTDERVRLMDEIISGIQVIKMYAWEKPFAYLVSLARKAELDVVIKTSYIRGLFMTFQITTIRLAMYGTLISLVFFGNSLTADKVFVYQSYFTTLAFTMSMQFVRGVAEIAETLVSIKRLEEYLMLEEFEEIHSPQKDTGLKLNDTYGVVLDNITAKWYKGSSDNTLKQINLKAKRGALIGIIGQVGSGKSSLLQSILGELPLTSGNININGKLSYASQEPWVFASTIRQNITFGQSFNRQRYNKVVKVCSLETDFKQFPYGDLTLVGERGCSLSGGQKARVNLARAIYNDADIYLLDDPLSAVDTHVGKHLFNECISSYLQNKTRILVTHQLQYLHDADLIIIMNDGAIEIQGTFQDLVGSEVEYAQLLGLDNNTESSEILSEDKPESEREANGQIHTLLRQISRLSTRSKSSVKTSKMAEEEEEEEKAAPANVEASSKGTLKHSVYIEYFTSGANLCVMFILILMFLVAQTAASFTDWWLSYWTTQEEYPFLNDA</sequence>
<feature type="transmembrane region" description="Helical" evidence="10">
    <location>
        <begin position="1122"/>
        <end position="1140"/>
    </location>
</feature>
<evidence type="ECO:0000256" key="6">
    <source>
        <dbReference type="ARBA" id="ARBA00022840"/>
    </source>
</evidence>
<dbReference type="GO" id="GO:0016020">
    <property type="term" value="C:membrane"/>
    <property type="evidence" value="ECO:0007669"/>
    <property type="project" value="UniProtKB-SubCell"/>
</dbReference>
<dbReference type="InterPro" id="IPR017871">
    <property type="entry name" value="ABC_transporter-like_CS"/>
</dbReference>
<evidence type="ECO:0000259" key="11">
    <source>
        <dbReference type="PROSITE" id="PS50893"/>
    </source>
</evidence>
<dbReference type="Gene3D" id="3.40.50.300">
    <property type="entry name" value="P-loop containing nucleotide triphosphate hydrolases"/>
    <property type="match status" value="2"/>
</dbReference>
<dbReference type="InterPro" id="IPR003439">
    <property type="entry name" value="ABC_transporter-like_ATP-bd"/>
</dbReference>
<feature type="compositionally biased region" description="Low complexity" evidence="9">
    <location>
        <begin position="1662"/>
        <end position="1672"/>
    </location>
</feature>
<dbReference type="SMART" id="SM00382">
    <property type="entry name" value="AAA"/>
    <property type="match status" value="2"/>
</dbReference>
<dbReference type="InterPro" id="IPR044746">
    <property type="entry name" value="ABCC_6TM_D1"/>
</dbReference>
<feature type="domain" description="ABC transmembrane type-1" evidence="12">
    <location>
        <begin position="533"/>
        <end position="833"/>
    </location>
</feature>
<dbReference type="Pfam" id="PF00664">
    <property type="entry name" value="ABC_membrane"/>
    <property type="match status" value="3"/>
</dbReference>
<dbReference type="InterPro" id="IPR011527">
    <property type="entry name" value="ABC1_TM_dom"/>
</dbReference>
<feature type="transmembrane region" description="Helical" evidence="10">
    <location>
        <begin position="1196"/>
        <end position="1217"/>
    </location>
</feature>
<dbReference type="FunFam" id="1.20.1560.10:FF:000014">
    <property type="entry name" value="Multidrug resistance-associated protein member 4"/>
    <property type="match status" value="1"/>
</dbReference>
<feature type="domain" description="ABC transmembrane type-1" evidence="12">
    <location>
        <begin position="96"/>
        <end position="356"/>
    </location>
</feature>
<feature type="transmembrane region" description="Helical" evidence="10">
    <location>
        <begin position="519"/>
        <end position="542"/>
    </location>
</feature>
<dbReference type="CDD" id="cd03244">
    <property type="entry name" value="ABCC_MRP_domain2"/>
    <property type="match status" value="1"/>
</dbReference>
<feature type="transmembrane region" description="Helical" evidence="10">
    <location>
        <begin position="308"/>
        <end position="331"/>
    </location>
</feature>
<dbReference type="PROSITE" id="PS50893">
    <property type="entry name" value="ABC_TRANSPORTER_2"/>
    <property type="match status" value="2"/>
</dbReference>
<evidence type="ECO:0000256" key="2">
    <source>
        <dbReference type="ARBA" id="ARBA00009726"/>
    </source>
</evidence>
<feature type="transmembrane region" description="Helical" evidence="10">
    <location>
        <begin position="224"/>
        <end position="243"/>
    </location>
</feature>
<dbReference type="Gene3D" id="1.20.1560.10">
    <property type="entry name" value="ABC transporter type 1, transmembrane domain"/>
    <property type="match status" value="3"/>
</dbReference>
<evidence type="ECO:0000256" key="1">
    <source>
        <dbReference type="ARBA" id="ARBA00004141"/>
    </source>
</evidence>
<proteinExistence type="inferred from homology"/>
<evidence type="ECO:0000256" key="7">
    <source>
        <dbReference type="ARBA" id="ARBA00022989"/>
    </source>
</evidence>
<evidence type="ECO:0000259" key="12">
    <source>
        <dbReference type="PROSITE" id="PS50929"/>
    </source>
</evidence>
<comment type="subcellular location">
    <subcellularLocation>
        <location evidence="1">Membrane</location>
        <topology evidence="1">Multi-pass membrane protein</topology>
    </subcellularLocation>
</comment>
<evidence type="ECO:0000256" key="8">
    <source>
        <dbReference type="ARBA" id="ARBA00023136"/>
    </source>
</evidence>
<dbReference type="SUPFAM" id="SSF52540">
    <property type="entry name" value="P-loop containing nucleoside triphosphate hydrolases"/>
    <property type="match status" value="2"/>
</dbReference>
<keyword evidence="7 10" id="KW-1133">Transmembrane helix</keyword>
<dbReference type="InterPro" id="IPR036640">
    <property type="entry name" value="ABC1_TM_sf"/>
</dbReference>
<feature type="transmembrane region" description="Helical" evidence="10">
    <location>
        <begin position="123"/>
        <end position="141"/>
    </location>
</feature>
<organism evidence="13 14">
    <name type="scientific">Diploptera punctata</name>
    <name type="common">Pacific beetle cockroach</name>
    <dbReference type="NCBI Taxonomy" id="6984"/>
    <lineage>
        <taxon>Eukaryota</taxon>
        <taxon>Metazoa</taxon>
        <taxon>Ecdysozoa</taxon>
        <taxon>Arthropoda</taxon>
        <taxon>Hexapoda</taxon>
        <taxon>Insecta</taxon>
        <taxon>Pterygota</taxon>
        <taxon>Neoptera</taxon>
        <taxon>Polyneoptera</taxon>
        <taxon>Dictyoptera</taxon>
        <taxon>Blattodea</taxon>
        <taxon>Blaberoidea</taxon>
        <taxon>Blaberidae</taxon>
        <taxon>Diplopterinae</taxon>
        <taxon>Diploptera</taxon>
    </lineage>
</organism>
<keyword evidence="6" id="KW-0067">ATP-binding</keyword>
<evidence type="ECO:0000256" key="9">
    <source>
        <dbReference type="SAM" id="MobiDB-lite"/>
    </source>
</evidence>
<feature type="transmembrane region" description="Helical" evidence="10">
    <location>
        <begin position="593"/>
        <end position="615"/>
    </location>
</feature>
<evidence type="ECO:0000313" key="14">
    <source>
        <dbReference type="Proteomes" id="UP001233999"/>
    </source>
</evidence>
<feature type="domain" description="ABC transmembrane type-1" evidence="12">
    <location>
        <begin position="1097"/>
        <end position="1355"/>
    </location>
</feature>
<dbReference type="PROSITE" id="PS00211">
    <property type="entry name" value="ABC_TRANSPORTER_1"/>
    <property type="match status" value="2"/>
</dbReference>
<feature type="transmembrane region" description="Helical" evidence="10">
    <location>
        <begin position="1702"/>
        <end position="1725"/>
    </location>
</feature>
<evidence type="ECO:0000313" key="13">
    <source>
        <dbReference type="EMBL" id="KAJ9593317.1"/>
    </source>
</evidence>
<feature type="region of interest" description="Disordered" evidence="9">
    <location>
        <begin position="1662"/>
        <end position="1690"/>
    </location>
</feature>
<dbReference type="GO" id="GO:0005524">
    <property type="term" value="F:ATP binding"/>
    <property type="evidence" value="ECO:0007669"/>
    <property type="project" value="UniProtKB-KW"/>
</dbReference>
<feature type="transmembrane region" description="Helical" evidence="10">
    <location>
        <begin position="1223"/>
        <end position="1242"/>
    </location>
</feature>
<name>A0AAD8A6F3_DIPPU</name>
<dbReference type="CDD" id="cd03250">
    <property type="entry name" value="ABCC_MRP_domain1"/>
    <property type="match status" value="1"/>
</dbReference>
<keyword evidence="4 10" id="KW-0812">Transmembrane</keyword>
<dbReference type="InterPro" id="IPR027417">
    <property type="entry name" value="P-loop_NTPase"/>
</dbReference>
<keyword evidence="14" id="KW-1185">Reference proteome</keyword>
<feature type="non-terminal residue" evidence="13">
    <location>
        <position position="1"/>
    </location>
</feature>
<feature type="transmembrane region" description="Helical" evidence="10">
    <location>
        <begin position="802"/>
        <end position="820"/>
    </location>
</feature>
<dbReference type="FunFam" id="1.20.1560.10:FF:000026">
    <property type="entry name" value="Multidrug resistance-associated protein lethal(2)03659"/>
    <property type="match status" value="2"/>
</dbReference>
<accession>A0AAD8A6F3</accession>
<feature type="non-terminal residue" evidence="13">
    <location>
        <position position="1751"/>
    </location>
</feature>
<dbReference type="GO" id="GO:0016887">
    <property type="term" value="F:ATP hydrolysis activity"/>
    <property type="evidence" value="ECO:0007669"/>
    <property type="project" value="InterPro"/>
</dbReference>
<dbReference type="EMBL" id="JASPKZ010003448">
    <property type="protein sequence ID" value="KAJ9593317.1"/>
    <property type="molecule type" value="Genomic_DNA"/>
</dbReference>
<dbReference type="Proteomes" id="UP001233999">
    <property type="component" value="Unassembled WGS sequence"/>
</dbReference>
<dbReference type="PROSITE" id="PS50929">
    <property type="entry name" value="ABC_TM1F"/>
    <property type="match status" value="3"/>
</dbReference>
<evidence type="ECO:0000256" key="3">
    <source>
        <dbReference type="ARBA" id="ARBA00022448"/>
    </source>
</evidence>
<keyword evidence="8 10" id="KW-0472">Membrane</keyword>
<dbReference type="CDD" id="cd18579">
    <property type="entry name" value="ABC_6TM_ABCC_D1"/>
    <property type="match status" value="1"/>
</dbReference>
<feature type="domain" description="ABC transporter" evidence="11">
    <location>
        <begin position="871"/>
        <end position="1129"/>
    </location>
</feature>